<dbReference type="OrthoDB" id="17212at2759"/>
<feature type="region of interest" description="Disordered" evidence="2">
    <location>
        <begin position="1"/>
        <end position="26"/>
    </location>
</feature>
<organism evidence="3 4">
    <name type="scientific">Obba rivulosa</name>
    <dbReference type="NCBI Taxonomy" id="1052685"/>
    <lineage>
        <taxon>Eukaryota</taxon>
        <taxon>Fungi</taxon>
        <taxon>Dikarya</taxon>
        <taxon>Basidiomycota</taxon>
        <taxon>Agaricomycotina</taxon>
        <taxon>Agaricomycetes</taxon>
        <taxon>Polyporales</taxon>
        <taxon>Gelatoporiaceae</taxon>
        <taxon>Obba</taxon>
    </lineage>
</organism>
<dbReference type="InterPro" id="IPR012677">
    <property type="entry name" value="Nucleotide-bd_a/b_plait_sf"/>
</dbReference>
<dbReference type="EMBL" id="KV722458">
    <property type="protein sequence ID" value="OCH88250.1"/>
    <property type="molecule type" value="Genomic_DNA"/>
</dbReference>
<evidence type="ECO:0000256" key="1">
    <source>
        <dbReference type="ARBA" id="ARBA00008209"/>
    </source>
</evidence>
<dbReference type="PANTHER" id="PTHR10300">
    <property type="entry name" value="CALCIPRESSIN"/>
    <property type="match status" value="1"/>
</dbReference>
<comment type="similarity">
    <text evidence="1">Belongs to the RCAN family.</text>
</comment>
<proteinExistence type="inferred from homology"/>
<name>A0A8E2ATV7_9APHY</name>
<accession>A0A8E2ATV7</accession>
<dbReference type="AlphaFoldDB" id="A0A8E2ATV7"/>
<feature type="compositionally biased region" description="Low complexity" evidence="2">
    <location>
        <begin position="1"/>
        <end position="13"/>
    </location>
</feature>
<evidence type="ECO:0000256" key="2">
    <source>
        <dbReference type="SAM" id="MobiDB-lite"/>
    </source>
</evidence>
<dbReference type="Pfam" id="PF04847">
    <property type="entry name" value="Calcipressin"/>
    <property type="match status" value="1"/>
</dbReference>
<dbReference type="Proteomes" id="UP000250043">
    <property type="component" value="Unassembled WGS sequence"/>
</dbReference>
<dbReference type="PANTHER" id="PTHR10300:SF14">
    <property type="entry name" value="PROTEIN SARAH"/>
    <property type="match status" value="1"/>
</dbReference>
<dbReference type="Gene3D" id="3.30.70.330">
    <property type="match status" value="1"/>
</dbReference>
<dbReference type="GO" id="GO:0019722">
    <property type="term" value="P:calcium-mediated signaling"/>
    <property type="evidence" value="ECO:0007669"/>
    <property type="project" value="InterPro"/>
</dbReference>
<evidence type="ECO:0000313" key="3">
    <source>
        <dbReference type="EMBL" id="OCH88250.1"/>
    </source>
</evidence>
<protein>
    <submittedName>
        <fullName evidence="3">Calcipressin</fullName>
    </submittedName>
</protein>
<keyword evidence="4" id="KW-1185">Reference proteome</keyword>
<dbReference type="GO" id="GO:0005737">
    <property type="term" value="C:cytoplasm"/>
    <property type="evidence" value="ECO:0007669"/>
    <property type="project" value="TreeGrafter"/>
</dbReference>
<evidence type="ECO:0000313" key="4">
    <source>
        <dbReference type="Proteomes" id="UP000250043"/>
    </source>
</evidence>
<dbReference type="InterPro" id="IPR006931">
    <property type="entry name" value="Calcipressin"/>
</dbReference>
<dbReference type="GO" id="GO:0008597">
    <property type="term" value="F:calcium-dependent protein serine/threonine phosphatase regulator activity"/>
    <property type="evidence" value="ECO:0007669"/>
    <property type="project" value="TreeGrafter"/>
</dbReference>
<reference evidence="3 4" key="1">
    <citation type="submission" date="2016-07" db="EMBL/GenBank/DDBJ databases">
        <title>Draft genome of the white-rot fungus Obba rivulosa 3A-2.</title>
        <authorList>
            <consortium name="DOE Joint Genome Institute"/>
            <person name="Miettinen O."/>
            <person name="Riley R."/>
            <person name="Acob R."/>
            <person name="Barry K."/>
            <person name="Cullen D."/>
            <person name="De Vries R."/>
            <person name="Hainaut M."/>
            <person name="Hatakka A."/>
            <person name="Henrissat B."/>
            <person name="Hilden K."/>
            <person name="Kuo R."/>
            <person name="Labutti K."/>
            <person name="Lipzen A."/>
            <person name="Makela M.R."/>
            <person name="Sandor L."/>
            <person name="Spatafora J.W."/>
            <person name="Grigoriev I.V."/>
            <person name="Hibbett D.S."/>
        </authorList>
    </citation>
    <scope>NUCLEOTIDE SEQUENCE [LARGE SCALE GENOMIC DNA]</scope>
    <source>
        <strain evidence="3 4">3A-2</strain>
    </source>
</reference>
<dbReference type="GO" id="GO:0005634">
    <property type="term" value="C:nucleus"/>
    <property type="evidence" value="ECO:0007669"/>
    <property type="project" value="TreeGrafter"/>
</dbReference>
<sequence length="239" mass="26435">MSSSSPTCRSSPTLPELSDSESTPQRTNSLIVKIPPEFFHPAILDRLRDHFATYGTIYAWAPIKAFARVVLVYYLEDAAERAKHECDYLDIGPSENSSQTIMRIYNQEPFIIDQPLVDGVDTNFLRPPPLEKNFLISPPGSPPVGWEQTREDPPNATPLAEDLVRALRSLQLAQEREHHAGVEVLIEPEETGGIGIYVEDCDGGAGGRADEDWAYGDMSPARSKMRVVPTSMPPMAISV</sequence>
<gene>
    <name evidence="3" type="ORF">OBBRIDRAFT_734837</name>
</gene>